<comment type="caution">
    <text evidence="1">The sequence shown here is derived from an EMBL/GenBank/DDBJ whole genome shotgun (WGS) entry which is preliminary data.</text>
</comment>
<proteinExistence type="predicted"/>
<evidence type="ECO:0000313" key="1">
    <source>
        <dbReference type="EMBL" id="HER96018.1"/>
    </source>
</evidence>
<organism evidence="1">
    <name type="scientific">Rhodothermus marinus</name>
    <name type="common">Rhodothermus obamensis</name>
    <dbReference type="NCBI Taxonomy" id="29549"/>
    <lineage>
        <taxon>Bacteria</taxon>
        <taxon>Pseudomonadati</taxon>
        <taxon>Rhodothermota</taxon>
        <taxon>Rhodothermia</taxon>
        <taxon>Rhodothermales</taxon>
        <taxon>Rhodothermaceae</taxon>
        <taxon>Rhodothermus</taxon>
    </lineage>
</organism>
<gene>
    <name evidence="1" type="ORF">ENO59_05820</name>
</gene>
<dbReference type="AlphaFoldDB" id="A0A7V2B0F1"/>
<accession>A0A7V2B0F1</accession>
<sequence>MLRCSLGWVFVFVRPRLATVLACVNAARQALHLPPLYRLPTGAARHTRQCPLAQALNGLVGVDGVAYPDPEVAKRVAKAWGTNYVARSSWYVVALPPVLRRFVCDYDLGAFPALEDHQVQVSEPTPHAVA</sequence>
<reference evidence="1" key="1">
    <citation type="journal article" date="2020" name="mSystems">
        <title>Genome- and Community-Level Interaction Insights into Carbon Utilization and Element Cycling Functions of Hydrothermarchaeota in Hydrothermal Sediment.</title>
        <authorList>
            <person name="Zhou Z."/>
            <person name="Liu Y."/>
            <person name="Xu W."/>
            <person name="Pan J."/>
            <person name="Luo Z.H."/>
            <person name="Li M."/>
        </authorList>
    </citation>
    <scope>NUCLEOTIDE SEQUENCE [LARGE SCALE GENOMIC DNA]</scope>
    <source>
        <strain evidence="1">SpSt-143</strain>
    </source>
</reference>
<protein>
    <submittedName>
        <fullName evidence="1">Uncharacterized protein</fullName>
    </submittedName>
</protein>
<dbReference type="EMBL" id="DSGB01000004">
    <property type="protein sequence ID" value="HER96018.1"/>
    <property type="molecule type" value="Genomic_DNA"/>
</dbReference>
<name>A0A7V2B0F1_RHOMR</name>